<keyword evidence="6 8" id="KW-0472">Membrane</keyword>
<feature type="transmembrane region" description="Helical" evidence="8">
    <location>
        <begin position="208"/>
        <end position="229"/>
    </location>
</feature>
<comment type="caution">
    <text evidence="10">The sequence shown here is derived from an EMBL/GenBank/DDBJ whole genome shotgun (WGS) entry which is preliminary data.</text>
</comment>
<feature type="compositionally biased region" description="Low complexity" evidence="7">
    <location>
        <begin position="300"/>
        <end position="315"/>
    </location>
</feature>
<dbReference type="PANTHER" id="PTHR30443:SF2">
    <property type="entry name" value="PHOSPHOETHANOLAMINE TRANSFERASE EPTC"/>
    <property type="match status" value="1"/>
</dbReference>
<dbReference type="CDD" id="cd16017">
    <property type="entry name" value="LptA"/>
    <property type="match status" value="1"/>
</dbReference>
<dbReference type="OrthoDB" id="9786870at2"/>
<dbReference type="AlphaFoldDB" id="C8PDS3"/>
<evidence type="ECO:0000313" key="11">
    <source>
        <dbReference type="Proteomes" id="UP000005709"/>
    </source>
</evidence>
<dbReference type="Gene3D" id="3.40.720.10">
    <property type="entry name" value="Alkaline Phosphatase, subunit A"/>
    <property type="match status" value="1"/>
</dbReference>
<dbReference type="EC" id="3.1.6.-" evidence="10"/>
<dbReference type="SUPFAM" id="SSF53649">
    <property type="entry name" value="Alkaline phosphatase-like"/>
    <property type="match status" value="1"/>
</dbReference>
<evidence type="ECO:0000256" key="4">
    <source>
        <dbReference type="ARBA" id="ARBA00022692"/>
    </source>
</evidence>
<keyword evidence="4 8" id="KW-0812">Transmembrane</keyword>
<feature type="region of interest" description="Disordered" evidence="7">
    <location>
        <begin position="285"/>
        <end position="359"/>
    </location>
</feature>
<feature type="domain" description="Sulfatase N-terminal" evidence="9">
    <location>
        <begin position="367"/>
        <end position="656"/>
    </location>
</feature>
<dbReference type="InterPro" id="IPR040423">
    <property type="entry name" value="PEA_transferase"/>
</dbReference>
<feature type="transmembrane region" description="Helical" evidence="8">
    <location>
        <begin position="68"/>
        <end position="86"/>
    </location>
</feature>
<proteinExistence type="predicted"/>
<dbReference type="InterPro" id="IPR058130">
    <property type="entry name" value="PEA_transf_C"/>
</dbReference>
<feature type="transmembrane region" description="Helical" evidence="8">
    <location>
        <begin position="124"/>
        <end position="145"/>
    </location>
</feature>
<evidence type="ECO:0000313" key="10">
    <source>
        <dbReference type="EMBL" id="EEV18995.1"/>
    </source>
</evidence>
<feature type="transmembrane region" description="Helical" evidence="8">
    <location>
        <begin position="174"/>
        <end position="196"/>
    </location>
</feature>
<dbReference type="Proteomes" id="UP000005709">
    <property type="component" value="Unassembled WGS sequence"/>
</dbReference>
<sequence length="699" mass="78166">MSRYAECASSRLFVQGRKYKMREKFYVALANIGGLMARTKVGELVARLLMKIDRGFFTALRERPIWRVFWLSTALCLLACWAKIHYQINGPIFAYIAESFPVVFIVNLLIFHLCYLLSGRFFKLVSVVLLVLITLIASVALFLIVNFDSSFNVVAIDALVHTDAAETSEFISQFLNFATILYLAVLLGCIFAALRAGRRKEEQTHSGLRLLLAAIYLIYGTIFCADIAVKASQGKQGYITKLSQYVPLEFAFTIKDYLSDKNFITDMREVQLGYEEAKRANESVLKGGANSDPQGAALDSASENSAPASSAQAQNYGANFNSTFASGTEPQSSSETLNSTPQSPSAILNSKNPEAATNPALQKSRVKNIILIIGESLQRGHMSLYGYDVKNTPLLEKLEASGNLIKFSDTISPYGTTNQVLMRLLNFSDYESERKRAWFRNLSIIDMFKLSGYRTFWISNQEAFGAHALSAKSAADRADAESFLSKSNLYETVRIKPDGVLLPLINRAKAGQSERNFYVIHLIGSHMDYSLRYPEGFGKFSAADVKAKLTAKQKDVVAYYDNSVLYNDFVINEIFKIFSGDDSLIVYLSDHGENLYENGRLGHGMESRFTYEIPLLFIASREFLSDHATLWQRLAAAKDKPFMSDDLAHLLADIIGVAPLEFDEHKSPIRADFNASRKRIANGADYDEKLKNTKGYEFE</sequence>
<evidence type="ECO:0000256" key="7">
    <source>
        <dbReference type="SAM" id="MobiDB-lite"/>
    </source>
</evidence>
<accession>C8PDS3</accession>
<reference evidence="10 11" key="1">
    <citation type="submission" date="2009-07" db="EMBL/GenBank/DDBJ databases">
        <authorList>
            <person name="Madupu R."/>
            <person name="Sebastian Y."/>
            <person name="Durkin A.S."/>
            <person name="Torralba M."/>
            <person name="Methe B."/>
            <person name="Sutton G.G."/>
            <person name="Strausberg R.L."/>
            <person name="Nelson K.E."/>
        </authorList>
    </citation>
    <scope>NUCLEOTIDE SEQUENCE [LARGE SCALE GENOMIC DNA]</scope>
    <source>
        <strain evidence="10 11">RM3268</strain>
    </source>
</reference>
<evidence type="ECO:0000256" key="6">
    <source>
        <dbReference type="ARBA" id="ARBA00023136"/>
    </source>
</evidence>
<dbReference type="STRING" id="824.CGRAC_0189"/>
<dbReference type="PANTHER" id="PTHR30443">
    <property type="entry name" value="INNER MEMBRANE PROTEIN"/>
    <property type="match status" value="1"/>
</dbReference>
<organism evidence="10 11">
    <name type="scientific">Campylobacter gracilis RM3268</name>
    <dbReference type="NCBI Taxonomy" id="553220"/>
    <lineage>
        <taxon>Bacteria</taxon>
        <taxon>Pseudomonadati</taxon>
        <taxon>Campylobacterota</taxon>
        <taxon>Epsilonproteobacteria</taxon>
        <taxon>Campylobacterales</taxon>
        <taxon>Campylobacteraceae</taxon>
        <taxon>Campylobacter</taxon>
    </lineage>
</organism>
<evidence type="ECO:0000256" key="1">
    <source>
        <dbReference type="ARBA" id="ARBA00004651"/>
    </source>
</evidence>
<comment type="subcellular location">
    <subcellularLocation>
        <location evidence="1">Cell membrane</location>
        <topology evidence="1">Multi-pass membrane protein</topology>
    </subcellularLocation>
</comment>
<gene>
    <name evidence="10" type="ORF">CAMGR0001_0629</name>
</gene>
<evidence type="ECO:0000256" key="2">
    <source>
        <dbReference type="ARBA" id="ARBA00022475"/>
    </source>
</evidence>
<evidence type="ECO:0000256" key="5">
    <source>
        <dbReference type="ARBA" id="ARBA00022989"/>
    </source>
</evidence>
<keyword evidence="5 8" id="KW-1133">Transmembrane helix</keyword>
<evidence type="ECO:0000259" key="9">
    <source>
        <dbReference type="Pfam" id="PF00884"/>
    </source>
</evidence>
<dbReference type="eggNOG" id="COG2194">
    <property type="taxonomic scope" value="Bacteria"/>
</dbReference>
<keyword evidence="11" id="KW-1185">Reference proteome</keyword>
<dbReference type="Pfam" id="PF00884">
    <property type="entry name" value="Sulfatase"/>
    <property type="match status" value="1"/>
</dbReference>
<dbReference type="GO" id="GO:0009244">
    <property type="term" value="P:lipopolysaccharide core region biosynthetic process"/>
    <property type="evidence" value="ECO:0007669"/>
    <property type="project" value="TreeGrafter"/>
</dbReference>
<dbReference type="GO" id="GO:0016787">
    <property type="term" value="F:hydrolase activity"/>
    <property type="evidence" value="ECO:0007669"/>
    <property type="project" value="UniProtKB-KW"/>
</dbReference>
<name>C8PDS3_9BACT</name>
<dbReference type="EMBL" id="ACYG01000004">
    <property type="protein sequence ID" value="EEV18995.1"/>
    <property type="molecule type" value="Genomic_DNA"/>
</dbReference>
<dbReference type="InterPro" id="IPR017850">
    <property type="entry name" value="Alkaline_phosphatase_core_sf"/>
</dbReference>
<feature type="compositionally biased region" description="Polar residues" evidence="7">
    <location>
        <begin position="316"/>
        <end position="352"/>
    </location>
</feature>
<protein>
    <submittedName>
        <fullName evidence="10">Arylsulfatase</fullName>
        <ecNumber evidence="10">3.1.6.-</ecNumber>
    </submittedName>
</protein>
<keyword evidence="3" id="KW-0808">Transferase</keyword>
<evidence type="ECO:0000256" key="3">
    <source>
        <dbReference type="ARBA" id="ARBA00022679"/>
    </source>
</evidence>
<keyword evidence="10" id="KW-0378">Hydrolase</keyword>
<evidence type="ECO:0000256" key="8">
    <source>
        <dbReference type="SAM" id="Phobius"/>
    </source>
</evidence>
<dbReference type="InterPro" id="IPR000917">
    <property type="entry name" value="Sulfatase_N"/>
</dbReference>
<dbReference type="GO" id="GO:0005886">
    <property type="term" value="C:plasma membrane"/>
    <property type="evidence" value="ECO:0007669"/>
    <property type="project" value="UniProtKB-SubCell"/>
</dbReference>
<dbReference type="GO" id="GO:0016776">
    <property type="term" value="F:phosphotransferase activity, phosphate group as acceptor"/>
    <property type="evidence" value="ECO:0007669"/>
    <property type="project" value="TreeGrafter"/>
</dbReference>
<feature type="transmembrane region" description="Helical" evidence="8">
    <location>
        <begin position="92"/>
        <end position="117"/>
    </location>
</feature>
<keyword evidence="2" id="KW-1003">Cell membrane</keyword>